<feature type="transmembrane region" description="Helical" evidence="1">
    <location>
        <begin position="7"/>
        <end position="28"/>
    </location>
</feature>
<name>A0AA49JFM2_9BACT</name>
<dbReference type="AlphaFoldDB" id="A0AA49JFM2"/>
<keyword evidence="1" id="KW-1133">Transmembrane helix</keyword>
<dbReference type="EMBL" id="CP120682">
    <property type="protein sequence ID" value="WKN35215.1"/>
    <property type="molecule type" value="Genomic_DNA"/>
</dbReference>
<reference evidence="2" key="1">
    <citation type="journal article" date="2023" name="Comput. Struct. Biotechnol. J.">
        <title>Discovery of a novel marine Bacteroidetes with a rich repertoire of carbohydrate-active enzymes.</title>
        <authorList>
            <person name="Chen B."/>
            <person name="Liu G."/>
            <person name="Chen Q."/>
            <person name="Wang H."/>
            <person name="Liu L."/>
            <person name="Tang K."/>
        </authorList>
    </citation>
    <scope>NUCLEOTIDE SEQUENCE</scope>
    <source>
        <strain evidence="2">TK19036</strain>
    </source>
</reference>
<protein>
    <submittedName>
        <fullName evidence="2">Uncharacterized protein</fullName>
    </submittedName>
</protein>
<keyword evidence="1" id="KW-0472">Membrane</keyword>
<reference evidence="2" key="2">
    <citation type="journal article" date="2024" name="Antonie Van Leeuwenhoek">
        <title>Roseihalotalea indica gen. nov., sp. nov., a halophilic Bacteroidetes from mesopelagic Southwest Indian Ocean with higher carbohydrate metabolic potential.</title>
        <authorList>
            <person name="Chen B."/>
            <person name="Zhang M."/>
            <person name="Lin D."/>
            <person name="Ye J."/>
            <person name="Tang K."/>
        </authorList>
    </citation>
    <scope>NUCLEOTIDE SEQUENCE</scope>
    <source>
        <strain evidence="2">TK19036</strain>
    </source>
</reference>
<proteinExistence type="predicted"/>
<gene>
    <name evidence="2" type="ORF">K4G66_22820</name>
</gene>
<accession>A0AA49JFM2</accession>
<evidence type="ECO:0000313" key="2">
    <source>
        <dbReference type="EMBL" id="WKN35215.1"/>
    </source>
</evidence>
<organism evidence="2">
    <name type="scientific">Roseihalotalea indica</name>
    <dbReference type="NCBI Taxonomy" id="2867963"/>
    <lineage>
        <taxon>Bacteria</taxon>
        <taxon>Pseudomonadati</taxon>
        <taxon>Bacteroidota</taxon>
        <taxon>Cytophagia</taxon>
        <taxon>Cytophagales</taxon>
        <taxon>Catalimonadaceae</taxon>
        <taxon>Roseihalotalea</taxon>
    </lineage>
</organism>
<keyword evidence="1" id="KW-0812">Transmembrane</keyword>
<evidence type="ECO:0000256" key="1">
    <source>
        <dbReference type="SAM" id="Phobius"/>
    </source>
</evidence>
<dbReference type="SUPFAM" id="SSF159501">
    <property type="entry name" value="EreA/ChaN-like"/>
    <property type="match status" value="1"/>
</dbReference>
<sequence>MKKALRIIGKIILVIVGVHLAAFLFFWIKNKAYIGGTEDSLIEYLNQHKQDISDPESAINLFDEDFYSNQLFLLGENHGAADVQQVDKQLFIHLHEKLGLRYYVAEMDSIRARRLNSFLSSPTKDAATLKQVVADIALRIPQQSSQGLYEKWMNFYDYNQRQPDSMQMIVLGIDKDFEDTSQGIGRDSIMLLNFKKIVEDRQLEDELFYGLFGYTHVLQDRVMGGGFTPLAAKIKKSDLPCADAVASIVCYNIDSEVRLPATGQYPAPPDEKTTLLNVDGPFVLVKGIKDLEEATEENTITLFDLDAPASPYTATQRLAGVKVNLMGSDVLPTDESQSTTDLFQYVVLIRNSKALTGLKR</sequence>